<organism evidence="8 9">
    <name type="scientific">Pieris macdunnoughi</name>
    <dbReference type="NCBI Taxonomy" id="345717"/>
    <lineage>
        <taxon>Eukaryota</taxon>
        <taxon>Metazoa</taxon>
        <taxon>Ecdysozoa</taxon>
        <taxon>Arthropoda</taxon>
        <taxon>Hexapoda</taxon>
        <taxon>Insecta</taxon>
        <taxon>Pterygota</taxon>
        <taxon>Neoptera</taxon>
        <taxon>Endopterygota</taxon>
        <taxon>Lepidoptera</taxon>
        <taxon>Glossata</taxon>
        <taxon>Ditrysia</taxon>
        <taxon>Papilionoidea</taxon>
        <taxon>Pieridae</taxon>
        <taxon>Pierinae</taxon>
        <taxon>Pieris</taxon>
    </lineage>
</organism>
<dbReference type="AlphaFoldDB" id="A0A821R6B8"/>
<dbReference type="EMBL" id="CAJOBZ010000012">
    <property type="protein sequence ID" value="CAF4838309.1"/>
    <property type="molecule type" value="Genomic_DNA"/>
</dbReference>
<dbReference type="GO" id="GO:0071011">
    <property type="term" value="C:precatalytic spliceosome"/>
    <property type="evidence" value="ECO:0007669"/>
    <property type="project" value="TreeGrafter"/>
</dbReference>
<dbReference type="Pfam" id="PF00076">
    <property type="entry name" value="RRM_1"/>
    <property type="match status" value="1"/>
</dbReference>
<evidence type="ECO:0000256" key="6">
    <source>
        <dbReference type="PROSITE-ProRule" id="PRU00176"/>
    </source>
</evidence>
<keyword evidence="4" id="KW-0539">Nucleus</keyword>
<dbReference type="SUPFAM" id="SSF54928">
    <property type="entry name" value="RNA-binding domain, RBD"/>
    <property type="match status" value="1"/>
</dbReference>
<dbReference type="FunFam" id="3.30.70.330:FF:000132">
    <property type="entry name" value="Small nuclear ribonucleoprotein U11/U12 subunit 35"/>
    <property type="match status" value="1"/>
</dbReference>
<protein>
    <recommendedName>
        <fullName evidence="2">U11/U12 small nuclear ribonucleoprotein 35 kDa protein</fullName>
    </recommendedName>
    <alternativeName>
        <fullName evidence="5">U1 snRNP-binding protein homolog</fullName>
    </alternativeName>
</protein>
<dbReference type="OrthoDB" id="6159137at2759"/>
<dbReference type="PANTHER" id="PTHR13952">
    <property type="entry name" value="U1 SMALL NUCLEAR RIBONUCLEOPROTEIN 70 KD"/>
    <property type="match status" value="1"/>
</dbReference>
<evidence type="ECO:0000256" key="5">
    <source>
        <dbReference type="ARBA" id="ARBA00031739"/>
    </source>
</evidence>
<evidence type="ECO:0000313" key="8">
    <source>
        <dbReference type="EMBL" id="CAF4838309.1"/>
    </source>
</evidence>
<keyword evidence="3 6" id="KW-0694">RNA-binding</keyword>
<name>A0A821R6B8_9NEOP</name>
<evidence type="ECO:0000256" key="3">
    <source>
        <dbReference type="ARBA" id="ARBA00022884"/>
    </source>
</evidence>
<dbReference type="PROSITE" id="PS50102">
    <property type="entry name" value="RRM"/>
    <property type="match status" value="1"/>
</dbReference>
<feature type="domain" description="RRM" evidence="7">
    <location>
        <begin position="56"/>
        <end position="134"/>
    </location>
</feature>
<dbReference type="Gene3D" id="3.30.70.330">
    <property type="match status" value="1"/>
</dbReference>
<dbReference type="SMART" id="SM00360">
    <property type="entry name" value="RRM"/>
    <property type="match status" value="1"/>
</dbReference>
<dbReference type="InterPro" id="IPR035979">
    <property type="entry name" value="RBD_domain_sf"/>
</dbReference>
<dbReference type="PANTHER" id="PTHR13952:SF6">
    <property type="entry name" value="U11_U12 SMALL NUCLEAR RIBONUCLEOPROTEIN 35 KDA PROTEIN"/>
    <property type="match status" value="1"/>
</dbReference>
<reference evidence="8" key="1">
    <citation type="submission" date="2021-02" db="EMBL/GenBank/DDBJ databases">
        <authorList>
            <person name="Steward A R."/>
        </authorList>
    </citation>
    <scope>NUCLEOTIDE SEQUENCE</scope>
</reference>
<dbReference type="GO" id="GO:0000398">
    <property type="term" value="P:mRNA splicing, via spliceosome"/>
    <property type="evidence" value="ECO:0007669"/>
    <property type="project" value="TreeGrafter"/>
</dbReference>
<dbReference type="Proteomes" id="UP000663880">
    <property type="component" value="Unassembled WGS sequence"/>
</dbReference>
<proteinExistence type="predicted"/>
<evidence type="ECO:0000256" key="2">
    <source>
        <dbReference type="ARBA" id="ARBA00021080"/>
    </source>
</evidence>
<comment type="subcellular location">
    <subcellularLocation>
        <location evidence="1">Nucleus</location>
    </subcellularLocation>
</comment>
<dbReference type="GO" id="GO:0017069">
    <property type="term" value="F:snRNA binding"/>
    <property type="evidence" value="ECO:0007669"/>
    <property type="project" value="TreeGrafter"/>
</dbReference>
<dbReference type="InterPro" id="IPR012677">
    <property type="entry name" value="Nucleotide-bd_a/b_plait_sf"/>
</dbReference>
<evidence type="ECO:0000256" key="1">
    <source>
        <dbReference type="ARBA" id="ARBA00004123"/>
    </source>
</evidence>
<sequence length="184" mass="21192">MSRNTSHFEKYAIGIYNPIEVGSIDRTDTEPHDRAIIRAILSEYIPNKMVKGDPEYTIFIARLNPRTTQDTIETEFSKFGKVKRCRLVKDIVTGKSKKYAFLEYESGHSVEKALKEMHHEYIDGAEIIVEREAERRLQGWKPRRLGGGFGGRRESGQLRFGCIERPFRKPYYVAAKNEPGPSSH</sequence>
<dbReference type="InterPro" id="IPR000504">
    <property type="entry name" value="RRM_dom"/>
</dbReference>
<dbReference type="GO" id="GO:0003729">
    <property type="term" value="F:mRNA binding"/>
    <property type="evidence" value="ECO:0007669"/>
    <property type="project" value="TreeGrafter"/>
</dbReference>
<accession>A0A821R6B8</accession>
<comment type="caution">
    <text evidence="8">The sequence shown here is derived from an EMBL/GenBank/DDBJ whole genome shotgun (WGS) entry which is preliminary data.</text>
</comment>
<dbReference type="InterPro" id="IPR051183">
    <property type="entry name" value="U1_U11-U12_snRNP_70-35kDa"/>
</dbReference>
<evidence type="ECO:0000259" key="7">
    <source>
        <dbReference type="PROSITE" id="PS50102"/>
    </source>
</evidence>
<evidence type="ECO:0000313" key="9">
    <source>
        <dbReference type="Proteomes" id="UP000663880"/>
    </source>
</evidence>
<evidence type="ECO:0000256" key="4">
    <source>
        <dbReference type="ARBA" id="ARBA00023242"/>
    </source>
</evidence>
<gene>
    <name evidence="8" type="ORF">PMACD_LOCUS5893</name>
</gene>
<keyword evidence="9" id="KW-1185">Reference proteome</keyword>